<dbReference type="InterPro" id="IPR057666">
    <property type="entry name" value="DrpA_SLOG"/>
</dbReference>
<proteinExistence type="inferred from homology"/>
<dbReference type="Pfam" id="PF02481">
    <property type="entry name" value="DNA_processg_A"/>
    <property type="match status" value="1"/>
</dbReference>
<reference evidence="3 4" key="1">
    <citation type="submission" date="2019-05" db="EMBL/GenBank/DDBJ databases">
        <title>The metagenome of a microbial culture collection derived from dairy environment covers the genomic content of the human microbiome.</title>
        <authorList>
            <person name="Roder T."/>
            <person name="Wuthrich D."/>
            <person name="Sattari Z."/>
            <person name="Von Ah U."/>
            <person name="Bar C."/>
            <person name="Ronchi F."/>
            <person name="Macpherson A.J."/>
            <person name="Ganal-Vonarburg S.C."/>
            <person name="Bruggmann R."/>
            <person name="Vergeres G."/>
        </authorList>
    </citation>
    <scope>NUCLEOTIDE SEQUENCE [LARGE SCALE GENOMIC DNA]</scope>
    <source>
        <strain evidence="3 4">FAM 18815</strain>
    </source>
</reference>
<dbReference type="EMBL" id="VBTH01000009">
    <property type="protein sequence ID" value="TLQ04164.1"/>
    <property type="molecule type" value="Genomic_DNA"/>
</dbReference>
<evidence type="ECO:0000259" key="2">
    <source>
        <dbReference type="Pfam" id="PF02481"/>
    </source>
</evidence>
<dbReference type="AlphaFoldDB" id="A0A5R9BU27"/>
<evidence type="ECO:0000256" key="1">
    <source>
        <dbReference type="ARBA" id="ARBA00006525"/>
    </source>
</evidence>
<comment type="similarity">
    <text evidence="1">Belongs to the DprA/Smf family.</text>
</comment>
<comment type="caution">
    <text evidence="3">The sequence shown here is derived from an EMBL/GenBank/DDBJ whole genome shotgun (WGS) entry which is preliminary data.</text>
</comment>
<evidence type="ECO:0000313" key="4">
    <source>
        <dbReference type="Proteomes" id="UP000305541"/>
    </source>
</evidence>
<evidence type="ECO:0000313" key="3">
    <source>
        <dbReference type="EMBL" id="TLQ04164.1"/>
    </source>
</evidence>
<protein>
    <submittedName>
        <fullName evidence="3">DNA-protecting protein DprA</fullName>
    </submittedName>
</protein>
<dbReference type="OrthoDB" id="9785707at2"/>
<dbReference type="PANTHER" id="PTHR43022:SF1">
    <property type="entry name" value="PROTEIN SMF"/>
    <property type="match status" value="1"/>
</dbReference>
<accession>A0A5R9BU27</accession>
<dbReference type="PANTHER" id="PTHR43022">
    <property type="entry name" value="PROTEIN SMF"/>
    <property type="match status" value="1"/>
</dbReference>
<dbReference type="NCBIfam" id="TIGR00732">
    <property type="entry name" value="dprA"/>
    <property type="match status" value="1"/>
</dbReference>
<dbReference type="Gene3D" id="3.40.50.450">
    <property type="match status" value="1"/>
</dbReference>
<dbReference type="InterPro" id="IPR003488">
    <property type="entry name" value="DprA"/>
</dbReference>
<gene>
    <name evidence="3" type="primary">dprA</name>
    <name evidence="3" type="ORF">FEZ51_06055</name>
</gene>
<dbReference type="SUPFAM" id="SSF102405">
    <property type="entry name" value="MCP/YpsA-like"/>
    <property type="match status" value="1"/>
</dbReference>
<dbReference type="Proteomes" id="UP000305541">
    <property type="component" value="Unassembled WGS sequence"/>
</dbReference>
<dbReference type="RefSeq" id="WP_138474398.1">
    <property type="nucleotide sequence ID" value="NZ_VBTH01000009.1"/>
</dbReference>
<sequence length="285" mass="31151">MEVRDFLIRIKIGTTFNIKKQHQIYKEVNNVTSFSASRWVTTTNLIENSQKDATIRMLHSEQLKRKVKENEQNGGIITILDAAYPAALKEIFCPPTVIFYRGNVTLLNQTRLVAIVGSRVMTDYGKQAVKCLIPGLVGNQLITVSGLAKGVDAMVHLLTLNSAGATIAVVGNGLDVTYPKQNRILQSQIEKRGILISEYPKGARPLRHHFVERNRIIAGLAKATCVVEAKKQSGSLITANLALNENRNVLAIPGSIFSENSNGTNALIAAGARPLVELADILEEV</sequence>
<feature type="domain" description="Smf/DprA SLOG" evidence="2">
    <location>
        <begin position="76"/>
        <end position="284"/>
    </location>
</feature>
<name>A0A5R9BU27_9LACO</name>
<dbReference type="GO" id="GO:0009294">
    <property type="term" value="P:DNA-mediated transformation"/>
    <property type="evidence" value="ECO:0007669"/>
    <property type="project" value="InterPro"/>
</dbReference>
<organism evidence="3 4">
    <name type="scientific">Pediococcus stilesii</name>
    <dbReference type="NCBI Taxonomy" id="331679"/>
    <lineage>
        <taxon>Bacteria</taxon>
        <taxon>Bacillati</taxon>
        <taxon>Bacillota</taxon>
        <taxon>Bacilli</taxon>
        <taxon>Lactobacillales</taxon>
        <taxon>Lactobacillaceae</taxon>
        <taxon>Pediococcus</taxon>
    </lineage>
</organism>